<protein>
    <submittedName>
        <fullName evidence="1">Uncharacterized protein</fullName>
    </submittedName>
</protein>
<proteinExistence type="predicted"/>
<accession>A0AAN8TPP3</accession>
<keyword evidence="2" id="KW-1185">Reference proteome</keyword>
<name>A0AAN8TPP3_SOLBU</name>
<dbReference type="AlphaFoldDB" id="A0AAN8TPP3"/>
<reference evidence="1 2" key="1">
    <citation type="submission" date="2024-02" db="EMBL/GenBank/DDBJ databases">
        <title>de novo genome assembly of Solanum bulbocastanum strain 11H21.</title>
        <authorList>
            <person name="Hosaka A.J."/>
        </authorList>
    </citation>
    <scope>NUCLEOTIDE SEQUENCE [LARGE SCALE GENOMIC DNA]</scope>
    <source>
        <tissue evidence="1">Young leaves</tissue>
    </source>
</reference>
<evidence type="ECO:0000313" key="1">
    <source>
        <dbReference type="EMBL" id="KAK6792318.1"/>
    </source>
</evidence>
<gene>
    <name evidence="1" type="ORF">RDI58_011399</name>
</gene>
<dbReference type="EMBL" id="JBANQN010000004">
    <property type="protein sequence ID" value="KAK6792318.1"/>
    <property type="molecule type" value="Genomic_DNA"/>
</dbReference>
<comment type="caution">
    <text evidence="1">The sequence shown here is derived from an EMBL/GenBank/DDBJ whole genome shotgun (WGS) entry which is preliminary data.</text>
</comment>
<dbReference type="Proteomes" id="UP001371456">
    <property type="component" value="Unassembled WGS sequence"/>
</dbReference>
<organism evidence="1 2">
    <name type="scientific">Solanum bulbocastanum</name>
    <name type="common">Wild potato</name>
    <dbReference type="NCBI Taxonomy" id="147425"/>
    <lineage>
        <taxon>Eukaryota</taxon>
        <taxon>Viridiplantae</taxon>
        <taxon>Streptophyta</taxon>
        <taxon>Embryophyta</taxon>
        <taxon>Tracheophyta</taxon>
        <taxon>Spermatophyta</taxon>
        <taxon>Magnoliopsida</taxon>
        <taxon>eudicotyledons</taxon>
        <taxon>Gunneridae</taxon>
        <taxon>Pentapetalae</taxon>
        <taxon>asterids</taxon>
        <taxon>lamiids</taxon>
        <taxon>Solanales</taxon>
        <taxon>Solanaceae</taxon>
        <taxon>Solanoideae</taxon>
        <taxon>Solaneae</taxon>
        <taxon>Solanum</taxon>
    </lineage>
</organism>
<sequence>MKKTYLRRLRSILLEFPDTCVGGR</sequence>
<evidence type="ECO:0000313" key="2">
    <source>
        <dbReference type="Proteomes" id="UP001371456"/>
    </source>
</evidence>